<evidence type="ECO:0000259" key="12">
    <source>
        <dbReference type="Pfam" id="PF01636"/>
    </source>
</evidence>
<evidence type="ECO:0000256" key="11">
    <source>
        <dbReference type="HAMAP-Rule" id="MF_01497"/>
    </source>
</evidence>
<comment type="catalytic activity">
    <reaction evidence="11">
        <text>L-seryl-[protein] + ATP = O-phospho-L-seryl-[protein] + ADP + H(+)</text>
        <dbReference type="Rhea" id="RHEA:17989"/>
        <dbReference type="Rhea" id="RHEA-COMP:9863"/>
        <dbReference type="Rhea" id="RHEA-COMP:11604"/>
        <dbReference type="ChEBI" id="CHEBI:15378"/>
        <dbReference type="ChEBI" id="CHEBI:29999"/>
        <dbReference type="ChEBI" id="CHEBI:30616"/>
        <dbReference type="ChEBI" id="CHEBI:83421"/>
        <dbReference type="ChEBI" id="CHEBI:456216"/>
        <dbReference type="EC" id="2.7.11.1"/>
    </reaction>
</comment>
<sequence length="329" mass="38486">MSQFDFSELGPDLILDAIESTGIYPESGLLALNSYENRVYQFVAEEKKRYVVKFYRPERWSDEQIIEEHQFSLELAEHDIEAVAPIEFDGKTLLEYGGHRFSLFPSVGGRMFELDDLDHLERLGQLLGRIHNISDAKPFEHRLTINIKQDLTEAAEYLRKSELVPRYLQDAFFQDLDKVITLSCQHLPNNLKNIRLHGDCHTGNILWQPGSESDDAVLVDFDDCITGPAIQDIWMMLSGDRQQQTLQLDTIIEGYEMFRPFNHEEFAIIEPLRARRMLMYMTWLAKRWSDPAFPRNFSWFNTDKYWEQQVLALKEQLSAIEQPLLKLGY</sequence>
<feature type="active site" description="Proton acceptor" evidence="11">
    <location>
        <position position="199"/>
    </location>
</feature>
<evidence type="ECO:0000256" key="5">
    <source>
        <dbReference type="ARBA" id="ARBA00022723"/>
    </source>
</evidence>
<keyword evidence="10 11" id="KW-0346">Stress response</keyword>
<protein>
    <recommendedName>
        <fullName evidence="11">Stress response kinase A</fullName>
        <ecNumber evidence="11">2.7.11.1</ecNumber>
    </recommendedName>
    <alternativeName>
        <fullName evidence="11">Serine/threonine-protein kinase SrkA</fullName>
    </alternativeName>
</protein>
<keyword evidence="3 11" id="KW-0597">Phosphoprotein</keyword>
<comment type="catalytic activity">
    <reaction evidence="11">
        <text>L-threonyl-[protein] + ATP = O-phospho-L-threonyl-[protein] + ADP + H(+)</text>
        <dbReference type="Rhea" id="RHEA:46608"/>
        <dbReference type="Rhea" id="RHEA-COMP:11060"/>
        <dbReference type="Rhea" id="RHEA-COMP:11605"/>
        <dbReference type="ChEBI" id="CHEBI:15378"/>
        <dbReference type="ChEBI" id="CHEBI:30013"/>
        <dbReference type="ChEBI" id="CHEBI:30616"/>
        <dbReference type="ChEBI" id="CHEBI:61977"/>
        <dbReference type="ChEBI" id="CHEBI:456216"/>
        <dbReference type="EC" id="2.7.11.1"/>
    </reaction>
</comment>
<keyword evidence="1 11" id="KW-0963">Cytoplasm</keyword>
<dbReference type="GO" id="GO:0005524">
    <property type="term" value="F:ATP binding"/>
    <property type="evidence" value="ECO:0007669"/>
    <property type="project" value="UniProtKB-UniRule"/>
</dbReference>
<dbReference type="RefSeq" id="WP_155696744.1">
    <property type="nucleotide sequence ID" value="NZ_WOCD01000005.1"/>
</dbReference>
<keyword evidence="7 11" id="KW-0418">Kinase</keyword>
<evidence type="ECO:0000313" key="14">
    <source>
        <dbReference type="Proteomes" id="UP000439994"/>
    </source>
</evidence>
<evidence type="ECO:0000256" key="9">
    <source>
        <dbReference type="ARBA" id="ARBA00022842"/>
    </source>
</evidence>
<dbReference type="Pfam" id="PF01636">
    <property type="entry name" value="APH"/>
    <property type="match status" value="1"/>
</dbReference>
<name>A0A6N8FAD1_9GAMM</name>
<evidence type="ECO:0000256" key="2">
    <source>
        <dbReference type="ARBA" id="ARBA00022527"/>
    </source>
</evidence>
<dbReference type="PANTHER" id="PTHR39573">
    <property type="entry name" value="STRESS RESPONSE KINASE A"/>
    <property type="match status" value="1"/>
</dbReference>
<dbReference type="OrthoDB" id="5392197at2"/>
<evidence type="ECO:0000256" key="6">
    <source>
        <dbReference type="ARBA" id="ARBA00022741"/>
    </source>
</evidence>
<evidence type="ECO:0000256" key="4">
    <source>
        <dbReference type="ARBA" id="ARBA00022679"/>
    </source>
</evidence>
<dbReference type="NCBIfam" id="NF008738">
    <property type="entry name" value="PRK11768.1"/>
    <property type="match status" value="1"/>
</dbReference>
<comment type="subcellular location">
    <subcellularLocation>
        <location evidence="11">Cytoplasm</location>
    </subcellularLocation>
</comment>
<dbReference type="InterPro" id="IPR011009">
    <property type="entry name" value="Kinase-like_dom_sf"/>
</dbReference>
<dbReference type="EC" id="2.7.11.1" evidence="11"/>
<feature type="site" description="ATP" evidence="11">
    <location>
        <position position="34"/>
    </location>
</feature>
<feature type="domain" description="Aminoglycoside phosphotransferase" evidence="12">
    <location>
        <begin position="34"/>
        <end position="263"/>
    </location>
</feature>
<dbReference type="Gene3D" id="3.30.200.70">
    <property type="match status" value="1"/>
</dbReference>
<dbReference type="GO" id="GO:0004674">
    <property type="term" value="F:protein serine/threonine kinase activity"/>
    <property type="evidence" value="ECO:0007669"/>
    <property type="project" value="UniProtKB-UniRule"/>
</dbReference>
<evidence type="ECO:0000313" key="13">
    <source>
        <dbReference type="EMBL" id="MUH73456.1"/>
    </source>
</evidence>
<comment type="cofactor">
    <cofactor evidence="11">
        <name>Mg(2+)</name>
        <dbReference type="ChEBI" id="CHEBI:18420"/>
    </cofactor>
</comment>
<feature type="active site" evidence="11">
    <location>
        <position position="220"/>
    </location>
</feature>
<evidence type="ECO:0000256" key="8">
    <source>
        <dbReference type="ARBA" id="ARBA00022840"/>
    </source>
</evidence>
<dbReference type="EMBL" id="WOCD01000005">
    <property type="protein sequence ID" value="MUH73456.1"/>
    <property type="molecule type" value="Genomic_DNA"/>
</dbReference>
<keyword evidence="6 11" id="KW-0547">Nucleotide-binding</keyword>
<keyword evidence="4 11" id="KW-0808">Transferase</keyword>
<gene>
    <name evidence="11" type="primary">srkA</name>
    <name evidence="13" type="ORF">GNP35_13770</name>
</gene>
<keyword evidence="2 11" id="KW-0723">Serine/threonine-protein kinase</keyword>
<dbReference type="InterPro" id="IPR032882">
    <property type="entry name" value="SrkA/RdoA"/>
</dbReference>
<comment type="subunit">
    <text evidence="11">Monomer.</text>
</comment>
<dbReference type="InterPro" id="IPR002575">
    <property type="entry name" value="Aminoglycoside_PTrfase"/>
</dbReference>
<evidence type="ECO:0000256" key="10">
    <source>
        <dbReference type="ARBA" id="ARBA00023016"/>
    </source>
</evidence>
<accession>A0A6N8FAD1</accession>
<comment type="caution">
    <text evidence="13">The sequence shown here is derived from an EMBL/GenBank/DDBJ whole genome shotgun (WGS) entry which is preliminary data.</text>
</comment>
<dbReference type="GO" id="GO:0000287">
    <property type="term" value="F:magnesium ion binding"/>
    <property type="evidence" value="ECO:0007669"/>
    <property type="project" value="UniProtKB-UniRule"/>
</dbReference>
<dbReference type="Gene3D" id="1.10.510.10">
    <property type="entry name" value="Transferase(Phosphotransferase) domain 1"/>
    <property type="match status" value="1"/>
</dbReference>
<keyword evidence="5 11" id="KW-0479">Metal-binding</keyword>
<dbReference type="HAMAP" id="MF_01497">
    <property type="entry name" value="SrkA_kinase"/>
    <property type="match status" value="1"/>
</dbReference>
<evidence type="ECO:0000256" key="3">
    <source>
        <dbReference type="ARBA" id="ARBA00022553"/>
    </source>
</evidence>
<dbReference type="GO" id="GO:0005737">
    <property type="term" value="C:cytoplasm"/>
    <property type="evidence" value="ECO:0007669"/>
    <property type="project" value="UniProtKB-SubCell"/>
</dbReference>
<dbReference type="SUPFAM" id="SSF56112">
    <property type="entry name" value="Protein kinase-like (PK-like)"/>
    <property type="match status" value="1"/>
</dbReference>
<keyword evidence="9 11" id="KW-0460">Magnesium</keyword>
<dbReference type="Gene3D" id="1.20.1270.170">
    <property type="match status" value="1"/>
</dbReference>
<comment type="function">
    <text evidence="11">A protein kinase that phosphorylates Ser and Thr residues. Probably acts to suppress the effects of stress linked to accumulation of reactive oxygen species. Probably involved in the extracytoplasmic stress response.</text>
</comment>
<keyword evidence="8 11" id="KW-0067">ATP-binding</keyword>
<evidence type="ECO:0000256" key="7">
    <source>
        <dbReference type="ARBA" id="ARBA00022777"/>
    </source>
</evidence>
<proteinExistence type="inferred from homology"/>
<evidence type="ECO:0000256" key="1">
    <source>
        <dbReference type="ARBA" id="ARBA00022490"/>
    </source>
</evidence>
<dbReference type="PANTHER" id="PTHR39573:SF1">
    <property type="entry name" value="STRESS RESPONSE KINASE A"/>
    <property type="match status" value="1"/>
</dbReference>
<comment type="similarity">
    <text evidence="11">Belongs to the SrkA/RdoA protein kinase family.</text>
</comment>
<keyword evidence="14" id="KW-1185">Reference proteome</keyword>
<reference evidence="13 14" key="1">
    <citation type="submission" date="2019-11" db="EMBL/GenBank/DDBJ databases">
        <title>P. haliotis isolates from Z. marina roots.</title>
        <authorList>
            <person name="Cohen M."/>
            <person name="Jospin G."/>
            <person name="Eisen J.A."/>
            <person name="Coil D.A."/>
        </authorList>
    </citation>
    <scope>NUCLEOTIDE SEQUENCE [LARGE SCALE GENOMIC DNA]</scope>
    <source>
        <strain evidence="13 14">UCD-MCMsp1aY</strain>
    </source>
</reference>
<feature type="binding site" evidence="11">
    <location>
        <position position="204"/>
    </location>
    <ligand>
        <name>Mg(2+)</name>
        <dbReference type="ChEBI" id="CHEBI:18420"/>
    </ligand>
</feature>
<dbReference type="AlphaFoldDB" id="A0A6N8FAD1"/>
<organism evidence="13 14">
    <name type="scientific">Psychrosphaera haliotis</name>
    <dbReference type="NCBI Taxonomy" id="555083"/>
    <lineage>
        <taxon>Bacteria</taxon>
        <taxon>Pseudomonadati</taxon>
        <taxon>Pseudomonadota</taxon>
        <taxon>Gammaproteobacteria</taxon>
        <taxon>Alteromonadales</taxon>
        <taxon>Pseudoalteromonadaceae</taxon>
        <taxon>Psychrosphaera</taxon>
    </lineage>
</organism>
<feature type="binding site" evidence="11">
    <location>
        <position position="220"/>
    </location>
    <ligand>
        <name>Mg(2+)</name>
        <dbReference type="ChEBI" id="CHEBI:18420"/>
    </ligand>
</feature>
<dbReference type="Proteomes" id="UP000439994">
    <property type="component" value="Unassembled WGS sequence"/>
</dbReference>